<dbReference type="AlphaFoldDB" id="A0A2P5HNV5"/>
<evidence type="ECO:0000313" key="3">
    <source>
        <dbReference type="Proteomes" id="UP000094444"/>
    </source>
</evidence>
<feature type="region of interest" description="Disordered" evidence="1">
    <location>
        <begin position="16"/>
        <end position="48"/>
    </location>
</feature>
<evidence type="ECO:0000313" key="2">
    <source>
        <dbReference type="EMBL" id="POS71936.1"/>
    </source>
</evidence>
<accession>A0A2P5HNV5</accession>
<protein>
    <submittedName>
        <fullName evidence="2">Uncharacterized protein</fullName>
    </submittedName>
</protein>
<dbReference type="EMBL" id="MAVT02001129">
    <property type="protein sequence ID" value="POS71936.1"/>
    <property type="molecule type" value="Genomic_DNA"/>
</dbReference>
<gene>
    <name evidence="2" type="ORF">DHEL01_v209670</name>
</gene>
<feature type="compositionally biased region" description="Basic and acidic residues" evidence="1">
    <location>
        <begin position="129"/>
        <end position="142"/>
    </location>
</feature>
<proteinExistence type="predicted"/>
<dbReference type="Proteomes" id="UP000094444">
    <property type="component" value="Unassembled WGS sequence"/>
</dbReference>
<dbReference type="InParanoid" id="A0A2P5HNV5"/>
<reference evidence="2" key="1">
    <citation type="submission" date="2017-09" db="EMBL/GenBank/DDBJ databases">
        <title>Polyketide synthases of a Diaporthe helianthi virulent isolate.</title>
        <authorList>
            <person name="Baroncelli R."/>
        </authorList>
    </citation>
    <scope>NUCLEOTIDE SEQUENCE [LARGE SCALE GENOMIC DNA]</scope>
    <source>
        <strain evidence="2">7/96</strain>
    </source>
</reference>
<feature type="region of interest" description="Disordered" evidence="1">
    <location>
        <begin position="129"/>
        <end position="212"/>
    </location>
</feature>
<sequence>MGVSSFPLFGELWMMTGVPPKRGRGRPKGSGKAGAPRAPSESDNDDGAWEVERQILLDENQDLKNRCAELKAALALNLEKSTAQLQRAGEVINDNEREIEELQNSLHASQDRIDKLMVDKMACLRRATEAEEREAQLQERIDNQQSGQPGPSTAGASASASASAGAPRRDRSSSVEEVPSQGQARVGAAVSAPPPPPPPQRQRRTGRQPWPPADELLLVSLIARLDTPRGGKPRFSDIARIWKEQFPDRIPRNEEQLKDKAWNIKATALM</sequence>
<keyword evidence="3" id="KW-1185">Reference proteome</keyword>
<feature type="compositionally biased region" description="Low complexity" evidence="1">
    <location>
        <begin position="146"/>
        <end position="166"/>
    </location>
</feature>
<name>A0A2P5HNV5_DIAHE</name>
<evidence type="ECO:0000256" key="1">
    <source>
        <dbReference type="SAM" id="MobiDB-lite"/>
    </source>
</evidence>
<comment type="caution">
    <text evidence="2">The sequence shown here is derived from an EMBL/GenBank/DDBJ whole genome shotgun (WGS) entry which is preliminary data.</text>
</comment>
<organism evidence="2 3">
    <name type="scientific">Diaporthe helianthi</name>
    <dbReference type="NCBI Taxonomy" id="158607"/>
    <lineage>
        <taxon>Eukaryota</taxon>
        <taxon>Fungi</taxon>
        <taxon>Dikarya</taxon>
        <taxon>Ascomycota</taxon>
        <taxon>Pezizomycotina</taxon>
        <taxon>Sordariomycetes</taxon>
        <taxon>Sordariomycetidae</taxon>
        <taxon>Diaporthales</taxon>
        <taxon>Diaporthaceae</taxon>
        <taxon>Diaporthe</taxon>
    </lineage>
</organism>